<gene>
    <name evidence="6" type="ORF">H4Q31_16145</name>
</gene>
<keyword evidence="3 5" id="KW-0732">Signal</keyword>
<dbReference type="PANTHER" id="PTHR43649:SF34">
    <property type="entry name" value="ABC TRANSPORTER PERIPLASMIC-BINDING PROTEIN YCJN-RELATED"/>
    <property type="match status" value="1"/>
</dbReference>
<dbReference type="PROSITE" id="PS51257">
    <property type="entry name" value="PROKAR_LIPOPROTEIN"/>
    <property type="match status" value="1"/>
</dbReference>
<dbReference type="Proteomes" id="UP000574133">
    <property type="component" value="Unassembled WGS sequence"/>
</dbReference>
<keyword evidence="7" id="KW-1185">Reference proteome</keyword>
<accession>A0A841TCS7</accession>
<feature type="region of interest" description="Disordered" evidence="4">
    <location>
        <begin position="38"/>
        <end position="60"/>
    </location>
</feature>
<keyword evidence="2" id="KW-0813">Transport</keyword>
<dbReference type="RefSeq" id="WP_185180086.1">
    <property type="nucleotide sequence ID" value="NZ_CBCSEP010000002.1"/>
</dbReference>
<evidence type="ECO:0000313" key="7">
    <source>
        <dbReference type="Proteomes" id="UP000574133"/>
    </source>
</evidence>
<feature type="chain" id="PRO_5038560871" evidence="5">
    <location>
        <begin position="31"/>
        <end position="452"/>
    </location>
</feature>
<evidence type="ECO:0000256" key="4">
    <source>
        <dbReference type="SAM" id="MobiDB-lite"/>
    </source>
</evidence>
<name>A0A841TCS7_9BACL</name>
<reference evidence="6 7" key="1">
    <citation type="submission" date="2020-08" db="EMBL/GenBank/DDBJ databases">
        <title>Cohnella phylogeny.</title>
        <authorList>
            <person name="Dunlap C."/>
        </authorList>
    </citation>
    <scope>NUCLEOTIDE SEQUENCE [LARGE SCALE GENOMIC DNA]</scope>
    <source>
        <strain evidence="6 7">DSM 103658</strain>
    </source>
</reference>
<evidence type="ECO:0000256" key="3">
    <source>
        <dbReference type="ARBA" id="ARBA00022729"/>
    </source>
</evidence>
<protein>
    <submittedName>
        <fullName evidence="6">Carbohydrate ABC transporter substrate-binding protein</fullName>
    </submittedName>
</protein>
<comment type="similarity">
    <text evidence="1">Belongs to the bacterial solute-binding protein 1 family.</text>
</comment>
<evidence type="ECO:0000256" key="2">
    <source>
        <dbReference type="ARBA" id="ARBA00022448"/>
    </source>
</evidence>
<dbReference type="InterPro" id="IPR006059">
    <property type="entry name" value="SBP"/>
</dbReference>
<evidence type="ECO:0000313" key="6">
    <source>
        <dbReference type="EMBL" id="MBB6678822.1"/>
    </source>
</evidence>
<feature type="signal peptide" evidence="5">
    <location>
        <begin position="1"/>
        <end position="30"/>
    </location>
</feature>
<dbReference type="PANTHER" id="PTHR43649">
    <property type="entry name" value="ARABINOSE-BINDING PROTEIN-RELATED"/>
    <property type="match status" value="1"/>
</dbReference>
<organism evidence="6 7">
    <name type="scientific">Cohnella lubricantis</name>
    <dbReference type="NCBI Taxonomy" id="2163172"/>
    <lineage>
        <taxon>Bacteria</taxon>
        <taxon>Bacillati</taxon>
        <taxon>Bacillota</taxon>
        <taxon>Bacilli</taxon>
        <taxon>Bacillales</taxon>
        <taxon>Paenibacillaceae</taxon>
        <taxon>Cohnella</taxon>
    </lineage>
</organism>
<feature type="compositionally biased region" description="Low complexity" evidence="4">
    <location>
        <begin position="38"/>
        <end position="56"/>
    </location>
</feature>
<dbReference type="Gene3D" id="3.40.190.10">
    <property type="entry name" value="Periplasmic binding protein-like II"/>
    <property type="match status" value="2"/>
</dbReference>
<dbReference type="InterPro" id="IPR050490">
    <property type="entry name" value="Bact_solute-bd_prot1"/>
</dbReference>
<evidence type="ECO:0000256" key="1">
    <source>
        <dbReference type="ARBA" id="ARBA00008520"/>
    </source>
</evidence>
<dbReference type="SUPFAM" id="SSF53850">
    <property type="entry name" value="Periplasmic binding protein-like II"/>
    <property type="match status" value="1"/>
</dbReference>
<comment type="caution">
    <text evidence="6">The sequence shown here is derived from an EMBL/GenBank/DDBJ whole genome shotgun (WGS) entry which is preliminary data.</text>
</comment>
<dbReference type="EMBL" id="JACJVN010000061">
    <property type="protein sequence ID" value="MBB6678822.1"/>
    <property type="molecule type" value="Genomic_DNA"/>
</dbReference>
<dbReference type="Pfam" id="PF01547">
    <property type="entry name" value="SBP_bac_1"/>
    <property type="match status" value="1"/>
</dbReference>
<dbReference type="AlphaFoldDB" id="A0A841TCS7"/>
<proteinExistence type="inferred from homology"/>
<sequence>MNFLKDRKFNSKLGMVALTAALSVSLTACGGNNNNNASGSPAASPAGSASASPAANDKPVTIKITNGKGEIASQWEEAAKEFTAANPNIKVEVYSAAVGDTLNVFDKMTASGDTVTIAMFDPDAALHKYADITSDLSNEKWNADTESALKNAAGQVIGFPFAIEGFGLVYNQKVLDQAVGGTFDPSSINTRDKLKDLLDKVKASGVKYPVAYETDDWSVANHFSSQFLNQAEDPNTISDQLKAGTLDLANNAVWNGYYDTLDMLVSKDYNKYGERPLGQYYDDAHLSVGKGESAMLFNGNWAYDSLKAVAGDKFGFIPVPVDNNPDNPLNNKIAAGATQVLVINKNATPEEQEAAKTFLNWLVYDPAGQDFIVNKSQVISGFKNNPNTVTNPLGAAIADAVKNGKTMPFTTNYVTASDYQTILGPDIQKYIAGKETRADLAKAFETYYKSKQ</sequence>
<evidence type="ECO:0000256" key="5">
    <source>
        <dbReference type="SAM" id="SignalP"/>
    </source>
</evidence>